<proteinExistence type="predicted"/>
<dbReference type="AlphaFoldDB" id="A0MLU0"/>
<dbReference type="EMBL" id="DQ989627">
    <property type="protein sequence ID" value="ABK34469.1"/>
    <property type="molecule type" value="Genomic_DNA"/>
</dbReference>
<reference evidence="2" key="1">
    <citation type="submission" date="2006-09" db="EMBL/GenBank/DDBJ databases">
        <title>Rapid Recent Genome Evolution in the Candidate pms1 Region Revealed by Comparative Sequence Analysis.</title>
        <authorList>
            <person name="Yu J."/>
            <person name="Fan Y."/>
            <person name="Li X."/>
            <person name="Zhang Q."/>
        </authorList>
    </citation>
    <scope>NUCLEOTIDE SEQUENCE</scope>
</reference>
<feature type="compositionally biased region" description="Low complexity" evidence="1">
    <location>
        <begin position="66"/>
        <end position="76"/>
    </location>
</feature>
<evidence type="ECO:0000313" key="2">
    <source>
        <dbReference type="EMBL" id="ABK34469.1"/>
    </source>
</evidence>
<name>A0MLU0_ORYSJ</name>
<sequence length="150" mass="15744">MASSCSNRRLLLLDPRCRRPPLRPRRRPPLGVGESVPAGGGLPAQPALRLPRLRDQPRLPGPRAAPPGDGQGAVLPRARRRPAALPVRGAAAVHGRRGRAARVPEGGAEGRRRRAHGGGGVRPAGWLRRDGGATGHGSSATAMCQCTEKK</sequence>
<accession>A0MLU0</accession>
<organism evidence="2">
    <name type="scientific">Oryza sativa subsp. japonica</name>
    <name type="common">Rice</name>
    <dbReference type="NCBI Taxonomy" id="39947"/>
    <lineage>
        <taxon>Eukaryota</taxon>
        <taxon>Viridiplantae</taxon>
        <taxon>Streptophyta</taxon>
        <taxon>Embryophyta</taxon>
        <taxon>Tracheophyta</taxon>
        <taxon>Spermatophyta</taxon>
        <taxon>Magnoliopsida</taxon>
        <taxon>Liliopsida</taxon>
        <taxon>Poales</taxon>
        <taxon>Poaceae</taxon>
        <taxon>BOP clade</taxon>
        <taxon>Oryzoideae</taxon>
        <taxon>Oryzeae</taxon>
        <taxon>Oryzinae</taxon>
        <taxon>Oryza</taxon>
        <taxon>Oryza sativa</taxon>
    </lineage>
</organism>
<feature type="compositionally biased region" description="Basic residues" evidence="1">
    <location>
        <begin position="18"/>
        <end position="28"/>
    </location>
</feature>
<feature type="compositionally biased region" description="Low complexity" evidence="1">
    <location>
        <begin position="83"/>
        <end position="93"/>
    </location>
</feature>
<protein>
    <submittedName>
        <fullName evidence="2">Limit dextrinase inhibitor</fullName>
    </submittedName>
</protein>
<evidence type="ECO:0000256" key="1">
    <source>
        <dbReference type="SAM" id="MobiDB-lite"/>
    </source>
</evidence>
<feature type="region of interest" description="Disordered" evidence="1">
    <location>
        <begin position="16"/>
        <end position="150"/>
    </location>
</feature>